<name>A0ABX5WSS5_9GAMM</name>
<reference evidence="2 3" key="1">
    <citation type="submission" date="2019-06" db="EMBL/GenBank/DDBJ databases">
        <title>Complete genome of Shewanella marisflavi ECSMB14101, a mussel settlement-inducing bacterium isolated from East China Sea.</title>
        <authorList>
            <person name="Yang J."/>
            <person name="Liang X."/>
            <person name="Chang R."/>
            <person name="Peng L."/>
        </authorList>
    </citation>
    <scope>NUCLEOTIDE SEQUENCE [LARGE SCALE GENOMIC DNA]</scope>
    <source>
        <strain evidence="2 3">ECSMB14101</strain>
    </source>
</reference>
<evidence type="ECO:0000313" key="3">
    <source>
        <dbReference type="Proteomes" id="UP000318758"/>
    </source>
</evidence>
<sequence length="228" mass="25574">MLRKSHKWLTLFLGAQLLIWLVSGLYMVLMDIDFIHGDHLVDDSSLTIDPHQLQISPATMLASYPDATQLELLPTALGAVYKLSLADGPRYFSAQNGEPLAQLSQQQAMLVAAKLYRGDITQASSQLLTDSAPDEIGSRRLPLWQIDFNDSSHSRFYISATSGELVAKRHDYWRLFDLMWMLHIMDYDTREDVHNPLLTAFSILALLTALSGALLLLVAFKRGEEANV</sequence>
<keyword evidence="1" id="KW-1133">Transmembrane helix</keyword>
<evidence type="ECO:0000313" key="2">
    <source>
        <dbReference type="EMBL" id="QDF77299.1"/>
    </source>
</evidence>
<feature type="transmembrane region" description="Helical" evidence="1">
    <location>
        <begin position="197"/>
        <end position="220"/>
    </location>
</feature>
<gene>
    <name evidence="2" type="ORF">FGA12_17045</name>
</gene>
<evidence type="ECO:0000256" key="1">
    <source>
        <dbReference type="SAM" id="Phobius"/>
    </source>
</evidence>
<proteinExistence type="predicted"/>
<dbReference type="EMBL" id="CP041153">
    <property type="protein sequence ID" value="QDF77299.1"/>
    <property type="molecule type" value="Genomic_DNA"/>
</dbReference>
<keyword evidence="1" id="KW-0812">Transmembrane</keyword>
<organism evidence="2 3">
    <name type="scientific">Shewanella marisflavi</name>
    <dbReference type="NCBI Taxonomy" id="260364"/>
    <lineage>
        <taxon>Bacteria</taxon>
        <taxon>Pseudomonadati</taxon>
        <taxon>Pseudomonadota</taxon>
        <taxon>Gammaproteobacteria</taxon>
        <taxon>Alteromonadales</taxon>
        <taxon>Shewanellaceae</taxon>
        <taxon>Shewanella</taxon>
    </lineage>
</organism>
<keyword evidence="3" id="KW-1185">Reference proteome</keyword>
<keyword evidence="1" id="KW-0472">Membrane</keyword>
<dbReference type="Proteomes" id="UP000318758">
    <property type="component" value="Chromosome"/>
</dbReference>
<protein>
    <submittedName>
        <fullName evidence="2">Peptidase</fullName>
    </submittedName>
</protein>
<accession>A0ABX5WSS5</accession>